<organism evidence="2 3">
    <name type="scientific">Rubritalea squalenifaciens DSM 18772</name>
    <dbReference type="NCBI Taxonomy" id="1123071"/>
    <lineage>
        <taxon>Bacteria</taxon>
        <taxon>Pseudomonadati</taxon>
        <taxon>Verrucomicrobiota</taxon>
        <taxon>Verrucomicrobiia</taxon>
        <taxon>Verrucomicrobiales</taxon>
        <taxon>Rubritaleaceae</taxon>
        <taxon>Rubritalea</taxon>
    </lineage>
</organism>
<evidence type="ECO:0000313" key="3">
    <source>
        <dbReference type="Proteomes" id="UP000184510"/>
    </source>
</evidence>
<dbReference type="EMBL" id="FQYR01000002">
    <property type="protein sequence ID" value="SHI54254.1"/>
    <property type="molecule type" value="Genomic_DNA"/>
</dbReference>
<name>A0A1M6C0I9_9BACT</name>
<accession>A0A1M6C0I9</accession>
<proteinExistence type="predicted"/>
<keyword evidence="1" id="KW-0732">Signal</keyword>
<dbReference type="Proteomes" id="UP000184510">
    <property type="component" value="Unassembled WGS sequence"/>
</dbReference>
<feature type="signal peptide" evidence="1">
    <location>
        <begin position="1"/>
        <end position="20"/>
    </location>
</feature>
<reference evidence="2 3" key="1">
    <citation type="submission" date="2016-11" db="EMBL/GenBank/DDBJ databases">
        <authorList>
            <person name="Jaros S."/>
            <person name="Januszkiewicz K."/>
            <person name="Wedrychowicz H."/>
        </authorList>
    </citation>
    <scope>NUCLEOTIDE SEQUENCE [LARGE SCALE GENOMIC DNA]</scope>
    <source>
        <strain evidence="2 3">DSM 18772</strain>
    </source>
</reference>
<keyword evidence="3" id="KW-1185">Reference proteome</keyword>
<evidence type="ECO:0000313" key="2">
    <source>
        <dbReference type="EMBL" id="SHI54254.1"/>
    </source>
</evidence>
<dbReference type="AlphaFoldDB" id="A0A1M6C0I9"/>
<evidence type="ECO:0000256" key="1">
    <source>
        <dbReference type="SAM" id="SignalP"/>
    </source>
</evidence>
<sequence length="640" mass="72389">MRLLILFLLFPLSSLLGSEALIPEGQKMKVSWGIREGAYGVHRQMVLSASYYFEGGKDACKIEWYASLRGFKEGYERSEVDAEELSKVFLSAIYDEPYEGSSVTDGTQVYYECVRQQVGYTVRVSIGEKFLDFTPDEVSSYARMFEDALAAREWYRKLATATSVPEQTEEARPPFTERIGIYCLLGTVDVEPLRIEAYASYYDNGEKQGVSRGLAVGYGEGKFRRALPAPSLSRRLEKVPEKLEKGEKVPVITSLRSSSEYYRLTFDQKERSAEMELLTQGEKIGLVDATTEWTVTIPRQKLQQLAKYQQQALAMNEQQHAWLEKLAELLYTKAKPILTHNARLYLTRDLGDKKLGRVALHVETDGLLHVDKDKGRRLSKIFLQWPGSNQKRWKLNPKEIMELARVCEAAAEGKIYKGEVGTENKMYVQAVEGYGHYLVKVRRGEERAVVMPEVRGKLLELLQQAEPAASWYLSLYGVYKSPPQVPTARPLPQEDTGLLVDAYHLSAGLGKTYHAQVEMLPNGEVQEMVILLWKEGKRRCRISRGLGAELYKALPDAIAAAELEADYTRTLFSEEGEQITLTVAKEKIMLTHTLPGGKLSCTDDLEVTGSALPKKLVKMAREMGETLRNNPQDFMRPEQE</sequence>
<gene>
    <name evidence="2" type="ORF">SAMN02745181_0351</name>
</gene>
<feature type="chain" id="PRO_5012364369" evidence="1">
    <location>
        <begin position="21"/>
        <end position="640"/>
    </location>
</feature>
<dbReference type="RefSeq" id="WP_143157781.1">
    <property type="nucleotide sequence ID" value="NZ_FQYR01000002.1"/>
</dbReference>
<protein>
    <submittedName>
        <fullName evidence="2">Uncharacterized protein</fullName>
    </submittedName>
</protein>
<dbReference type="InParanoid" id="A0A1M6C0I9"/>